<evidence type="ECO:0000313" key="3">
    <source>
        <dbReference type="Proteomes" id="UP001198151"/>
    </source>
</evidence>
<gene>
    <name evidence="2" type="ORF">LKD70_16885</name>
</gene>
<evidence type="ECO:0000313" key="2">
    <source>
        <dbReference type="EMBL" id="MCC2256067.1"/>
    </source>
</evidence>
<feature type="coiled-coil region" evidence="1">
    <location>
        <begin position="141"/>
        <end position="168"/>
    </location>
</feature>
<accession>A0ABS8G1H3</accession>
<protein>
    <submittedName>
        <fullName evidence="2">Uncharacterized protein</fullName>
    </submittedName>
</protein>
<name>A0ABS8G1H3_9FIRM</name>
<dbReference type="RefSeq" id="WP_227709047.1">
    <property type="nucleotide sequence ID" value="NZ_JAJEQX010000047.1"/>
</dbReference>
<evidence type="ECO:0000256" key="1">
    <source>
        <dbReference type="SAM" id="Coils"/>
    </source>
</evidence>
<comment type="caution">
    <text evidence="2">The sequence shown here is derived from an EMBL/GenBank/DDBJ whole genome shotgun (WGS) entry which is preliminary data.</text>
</comment>
<sequence>MIELLLDAIVALGSNEMQNVLTSVGESAVKKFRELQAWKKLIVGTGEFFIKNEQEENSFFEDLELVLSRENLTQIAKELKSDEGYELKHRLYNSLMKLMNKYEIPYEVAETYTIKIIYAVLEQLKTIAPDKYEHYFLQEWKEEQESSFLELQNRIDKMSNELAIYNREQVAIASSGQMDIELRRKTQNPSIGIEFFIVDDEHFQDEFEDQRYEELVFVRGRSREETIYCVLNELWRLNDKRPIYIVKNIESWNKLHVLENEGNVYIPWFYAEEIVAIENNTNIFVIDENTPVFNKRVLELRPRTRDTLSKCLKEAGMEYDKAYALLADTHGLYAQMKKQLFRGEYLKVPSWMERVSDRAKKTCLLIGSWEEIEGDKLIIESLYGDSYDRFLEEVLPYAKGEDPLLYMIKRNGSISYYLASTENIWSYLNVLPNEKIWQSFVTAAYEVISESENFFTYDGRERLIAQFKGEKLFWSETMRKGMLKTLLIKGAYQNDEETQLTLNRLVSEVLSCVKTEKQWIYISKFWRELCEISPEATLERLENELNEDTGLLCLFQNQSSDFLFGRNAYIDILWGIEQFLCQRDYFWSAFRWLLKLDAFHFEYKSNSPKDIFSKIFCTWMNFSSLQTAEEKLAAAEIAFDIDYNNTWEYLYSAINNSGRSMFGELLSPKYREYEKAQATTIAEMRKAHLGYFELLIKHMDFSVDRWKKMVDLSGEVPENSNKNIFEQLLYELSQMSDEEVMRIKNEIRHLIYKHRYFSSSDWSMPEEKIAEYEKLLDKINIKTPEYEYSYLFVSNHDYPLLHPVPYKQKGESDNNESATQELIRDKLAEFQSYGYDLTVLAKVCAQESFSTLGNYLAQYWNNGKWDFATFKKLLFVQVSGAIAIDYLRSIGSSEVIPYDTIIEDLSNHGCSTEVLAEVYKIEAHRTKEIPLVTFASEPIKKEFWKTCFHCDEYNKFWALAECKKYATLAVYLDQVHLIHYRNPLSAEQIFEGFEEIESMPHSEGNQLTSYHVKQLIGVIQEAYIDDPQKCIRIAHLEIIFMNLLDWKNMKCFHHIIKQSPELFAQLVEGVFKKDHGTEENHSKDQTYIHNMYTIYEKARFCPTESNGEVSEEQLEQWIEKYRQLLLENDQESLFATTLGRLFSFSPIGTDGHEPCEAVRKMIEKYGDEKMNGAYRVAVYNRRGVFSPSAGKEELRMAKEFKENAQYLEPYYPKTANIFYGLYETYKKDSERERMDAENGWY</sequence>
<dbReference type="EMBL" id="JAJEQX010000047">
    <property type="protein sequence ID" value="MCC2256067.1"/>
    <property type="molecule type" value="Genomic_DNA"/>
</dbReference>
<proteinExistence type="predicted"/>
<keyword evidence="1" id="KW-0175">Coiled coil</keyword>
<dbReference type="Proteomes" id="UP001198151">
    <property type="component" value="Unassembled WGS sequence"/>
</dbReference>
<reference evidence="2 3" key="1">
    <citation type="submission" date="2021-10" db="EMBL/GenBank/DDBJ databases">
        <title>Anaerobic single-cell dispensing facilitates the cultivation of human gut bacteria.</title>
        <authorList>
            <person name="Afrizal A."/>
        </authorList>
    </citation>
    <scope>NUCLEOTIDE SEQUENCE [LARGE SCALE GENOMIC DNA]</scope>
    <source>
        <strain evidence="2 3">CLA-AA-H200</strain>
    </source>
</reference>
<keyword evidence="3" id="KW-1185">Reference proteome</keyword>
<organism evidence="2 3">
    <name type="scientific">Ruminococcus turbiniformis</name>
    <dbReference type="NCBI Taxonomy" id="2881258"/>
    <lineage>
        <taxon>Bacteria</taxon>
        <taxon>Bacillati</taxon>
        <taxon>Bacillota</taxon>
        <taxon>Clostridia</taxon>
        <taxon>Eubacteriales</taxon>
        <taxon>Oscillospiraceae</taxon>
        <taxon>Ruminococcus</taxon>
    </lineage>
</organism>